<dbReference type="EMBL" id="JBGMDY010000004">
    <property type="protein sequence ID" value="KAL2338813.1"/>
    <property type="molecule type" value="Genomic_DNA"/>
</dbReference>
<protein>
    <recommendedName>
        <fullName evidence="1">Phosphomannose isomerase type I C-terminal domain-containing protein</fullName>
    </recommendedName>
</protein>
<dbReference type="Gene3D" id="2.60.120.10">
    <property type="entry name" value="Jelly Rolls"/>
    <property type="match status" value="1"/>
</dbReference>
<accession>A0ABD1MSM8</accession>
<dbReference type="InterPro" id="IPR046456">
    <property type="entry name" value="PMI_typeI_C"/>
</dbReference>
<dbReference type="Proteomes" id="UP001603857">
    <property type="component" value="Unassembled WGS sequence"/>
</dbReference>
<gene>
    <name evidence="2" type="ORF">Fmac_013259</name>
</gene>
<dbReference type="Pfam" id="PF01238">
    <property type="entry name" value="PMI_typeI_C"/>
    <property type="match status" value="1"/>
</dbReference>
<name>A0ABD1MSM8_9FABA</name>
<proteinExistence type="predicted"/>
<reference evidence="2 3" key="1">
    <citation type="submission" date="2024-08" db="EMBL/GenBank/DDBJ databases">
        <title>Insights into the chromosomal genome structure of Flemingia macrophylla.</title>
        <authorList>
            <person name="Ding Y."/>
            <person name="Zhao Y."/>
            <person name="Bi W."/>
            <person name="Wu M."/>
            <person name="Zhao G."/>
            <person name="Gong Y."/>
            <person name="Li W."/>
            <person name="Zhang P."/>
        </authorList>
    </citation>
    <scope>NUCLEOTIDE SEQUENCE [LARGE SCALE GENOMIC DNA]</scope>
    <source>
        <strain evidence="2">DYQJB</strain>
        <tissue evidence="2">Leaf</tissue>
    </source>
</reference>
<evidence type="ECO:0000313" key="2">
    <source>
        <dbReference type="EMBL" id="KAL2338813.1"/>
    </source>
</evidence>
<dbReference type="PANTHER" id="PTHR10309">
    <property type="entry name" value="MANNOSE-6-PHOSPHATE ISOMERASE"/>
    <property type="match status" value="1"/>
</dbReference>
<dbReference type="FunFam" id="2.60.120.10:FF:000044">
    <property type="entry name" value="Mannose-6-phosphate isomerase"/>
    <property type="match status" value="1"/>
</dbReference>
<keyword evidence="3" id="KW-1185">Reference proteome</keyword>
<evidence type="ECO:0000259" key="1">
    <source>
        <dbReference type="Pfam" id="PF01238"/>
    </source>
</evidence>
<dbReference type="AlphaFoldDB" id="A0ABD1MSM8"/>
<sequence>MQNLRCTCKLIRGFFSYFISTYDSAPLGSPEILRGVPVNEYVNKYTPPFEEFEIDCCILPQGETVVFPEVPGPSIFLVTVGEGTMKTGSAKGHAVTEDGRKCDNKSTKSRVLFLKFVFLVSDDSPYKVYDFRDTFLEAILQIANVVKGEALEDVLEIKNGSCGGKEGEEAMEEFHVNDYFNKLTENTSVKLKLMARDLSLKFLVRAMRLEITTIG</sequence>
<dbReference type="InterPro" id="IPR014710">
    <property type="entry name" value="RmlC-like_jellyroll"/>
</dbReference>
<evidence type="ECO:0000313" key="3">
    <source>
        <dbReference type="Proteomes" id="UP001603857"/>
    </source>
</evidence>
<dbReference type="PANTHER" id="PTHR10309:SF0">
    <property type="entry name" value="MANNOSE-6-PHOSPHATE ISOMERASE"/>
    <property type="match status" value="1"/>
</dbReference>
<comment type="caution">
    <text evidence="2">The sequence shown here is derived from an EMBL/GenBank/DDBJ whole genome shotgun (WGS) entry which is preliminary data.</text>
</comment>
<organism evidence="2 3">
    <name type="scientific">Flemingia macrophylla</name>
    <dbReference type="NCBI Taxonomy" id="520843"/>
    <lineage>
        <taxon>Eukaryota</taxon>
        <taxon>Viridiplantae</taxon>
        <taxon>Streptophyta</taxon>
        <taxon>Embryophyta</taxon>
        <taxon>Tracheophyta</taxon>
        <taxon>Spermatophyta</taxon>
        <taxon>Magnoliopsida</taxon>
        <taxon>eudicotyledons</taxon>
        <taxon>Gunneridae</taxon>
        <taxon>Pentapetalae</taxon>
        <taxon>rosids</taxon>
        <taxon>fabids</taxon>
        <taxon>Fabales</taxon>
        <taxon>Fabaceae</taxon>
        <taxon>Papilionoideae</taxon>
        <taxon>50 kb inversion clade</taxon>
        <taxon>NPAAA clade</taxon>
        <taxon>indigoferoid/millettioid clade</taxon>
        <taxon>Phaseoleae</taxon>
        <taxon>Flemingia</taxon>
    </lineage>
</organism>
<feature type="domain" description="Phosphomannose isomerase type I C-terminal" evidence="1">
    <location>
        <begin position="45"/>
        <end position="89"/>
    </location>
</feature>
<dbReference type="InterPro" id="IPR016305">
    <property type="entry name" value="Mannose-6-P_Isomerase"/>
</dbReference>